<dbReference type="SUPFAM" id="SSF101908">
    <property type="entry name" value="Putative isomerase YbhE"/>
    <property type="match status" value="1"/>
</dbReference>
<evidence type="ECO:0000313" key="3">
    <source>
        <dbReference type="Proteomes" id="UP000199249"/>
    </source>
</evidence>
<dbReference type="STRING" id="651662.SAMN04488069_101128"/>
<dbReference type="InterPro" id="IPR013783">
    <property type="entry name" value="Ig-like_fold"/>
</dbReference>
<organism evidence="2 3">
    <name type="scientific">Hymenobacter psychrophilus</name>
    <dbReference type="NCBI Taxonomy" id="651662"/>
    <lineage>
        <taxon>Bacteria</taxon>
        <taxon>Pseudomonadati</taxon>
        <taxon>Bacteroidota</taxon>
        <taxon>Cytophagia</taxon>
        <taxon>Cytophagales</taxon>
        <taxon>Hymenobacteraceae</taxon>
        <taxon>Hymenobacter</taxon>
    </lineage>
</organism>
<dbReference type="InterPro" id="IPR026444">
    <property type="entry name" value="Secre_tail"/>
</dbReference>
<proteinExistence type="predicted"/>
<sequence>MSAYLLHYNQLFYYIQADIRSLTLPFLPIMKQLILFCLVAASALQARAQFPSNSFAVRSACPGSANNPSTLESINVDGSLTLIGTVNEAGMPLVLNALGNDQQDRANLYAMNVAPFTVLSINTPPNLYRVSLTTAQATNLGPVSGPPAPPATTGPAGFGYATLSYNQTLNFIGDGDNSSSYFVGGVSFNYNRNVFFAGASTITDFRFYVGQVQLTPFITATPTWRLLDVSDPATAALINTFRLQTQAYLNNITLFGQNNNTGPLPSGGIQDWVFDPFSGNLVSYIGQDGKFLTISGISSSPVAVTTTPATLLPATQDIGAMFSDRQGGVYAVTADVGTIYKIDRQTGSWTGQTYGAALGCNRGDAVSFPDALPLPVTLTRFEAAATGSTVRLSWTTASEARASHFEIERSPTATAWSTVARVTAGNQATGQQYAATDAQPLPGVAYYRLAMHDLDGTIAYSSVRMVRSAATATVYPNPVRNTARVVLPLPGQEATLELISARGQVVQRLTAPAGPASIEVSMADLPAGFYLLRVQQAGATTTTRVMLEK</sequence>
<protein>
    <submittedName>
        <fullName evidence="2">Por secretion system C-terminal sorting domain-containing protein</fullName>
    </submittedName>
</protein>
<dbReference type="EMBL" id="FNOV01000001">
    <property type="protein sequence ID" value="SDX35870.1"/>
    <property type="molecule type" value="Genomic_DNA"/>
</dbReference>
<dbReference type="NCBIfam" id="TIGR04183">
    <property type="entry name" value="Por_Secre_tail"/>
    <property type="match status" value="1"/>
</dbReference>
<accession>A0A1H3B1J6</accession>
<evidence type="ECO:0000313" key="2">
    <source>
        <dbReference type="EMBL" id="SDX35870.1"/>
    </source>
</evidence>
<dbReference type="Pfam" id="PF18962">
    <property type="entry name" value="Por_Secre_tail"/>
    <property type="match status" value="1"/>
</dbReference>
<reference evidence="3" key="1">
    <citation type="submission" date="2016-10" db="EMBL/GenBank/DDBJ databases">
        <authorList>
            <person name="Varghese N."/>
            <person name="Submissions S."/>
        </authorList>
    </citation>
    <scope>NUCLEOTIDE SEQUENCE [LARGE SCALE GENOMIC DNA]</scope>
    <source>
        <strain evidence="3">CGMCC 1.8975</strain>
    </source>
</reference>
<evidence type="ECO:0000259" key="1">
    <source>
        <dbReference type="Pfam" id="PF18962"/>
    </source>
</evidence>
<gene>
    <name evidence="2" type="ORF">SAMN04488069_101128</name>
</gene>
<feature type="domain" description="Secretion system C-terminal sorting" evidence="1">
    <location>
        <begin position="474"/>
        <end position="545"/>
    </location>
</feature>
<dbReference type="Proteomes" id="UP000199249">
    <property type="component" value="Unassembled WGS sequence"/>
</dbReference>
<dbReference type="Gene3D" id="2.60.40.10">
    <property type="entry name" value="Immunoglobulins"/>
    <property type="match status" value="1"/>
</dbReference>
<keyword evidence="3" id="KW-1185">Reference proteome</keyword>
<name>A0A1H3B1J6_9BACT</name>
<dbReference type="AlphaFoldDB" id="A0A1H3B1J6"/>